<accession>A0A0F9JSB7</accession>
<proteinExistence type="predicted"/>
<sequence>IGAPQIHASGLGPLPVVDEDEGSYNYAMWQLYQKRRKERELRMKIGRDLEDVLLL</sequence>
<dbReference type="AlphaFoldDB" id="A0A0F9JSB7"/>
<comment type="caution">
    <text evidence="1">The sequence shown here is derived from an EMBL/GenBank/DDBJ whole genome shotgun (WGS) entry which is preliminary data.</text>
</comment>
<reference evidence="1" key="1">
    <citation type="journal article" date="2015" name="Nature">
        <title>Complex archaea that bridge the gap between prokaryotes and eukaryotes.</title>
        <authorList>
            <person name="Spang A."/>
            <person name="Saw J.H."/>
            <person name="Jorgensen S.L."/>
            <person name="Zaremba-Niedzwiedzka K."/>
            <person name="Martijn J."/>
            <person name="Lind A.E."/>
            <person name="van Eijk R."/>
            <person name="Schleper C."/>
            <person name="Guy L."/>
            <person name="Ettema T.J."/>
        </authorList>
    </citation>
    <scope>NUCLEOTIDE SEQUENCE</scope>
</reference>
<dbReference type="EMBL" id="LAZR01015532">
    <property type="protein sequence ID" value="KKM09205.1"/>
    <property type="molecule type" value="Genomic_DNA"/>
</dbReference>
<feature type="non-terminal residue" evidence="1">
    <location>
        <position position="1"/>
    </location>
</feature>
<organism evidence="1">
    <name type="scientific">marine sediment metagenome</name>
    <dbReference type="NCBI Taxonomy" id="412755"/>
    <lineage>
        <taxon>unclassified sequences</taxon>
        <taxon>metagenomes</taxon>
        <taxon>ecological metagenomes</taxon>
    </lineage>
</organism>
<evidence type="ECO:0000313" key="1">
    <source>
        <dbReference type="EMBL" id="KKM09205.1"/>
    </source>
</evidence>
<name>A0A0F9JSB7_9ZZZZ</name>
<protein>
    <submittedName>
        <fullName evidence="1">Uncharacterized protein</fullName>
    </submittedName>
</protein>
<gene>
    <name evidence="1" type="ORF">LCGC14_1723090</name>
</gene>